<reference evidence="2 3" key="1">
    <citation type="submission" date="2019-03" db="EMBL/GenBank/DDBJ databases">
        <authorList>
            <person name="Liu G."/>
        </authorList>
    </citation>
    <scope>NUCLEOTIDE SEQUENCE [LARGE SCALE GENOMIC DNA]</scope>
    <source>
        <strain evidence="2 3">DSM 19099</strain>
    </source>
</reference>
<dbReference type="EC" id="4.2.3.-" evidence="1"/>
<keyword evidence="1" id="KW-0479">Metal-binding</keyword>
<dbReference type="SFLD" id="SFLDS00005">
    <property type="entry name" value="Isoprenoid_Synthase_Type_I"/>
    <property type="match status" value="1"/>
</dbReference>
<dbReference type="AlphaFoldDB" id="A0A4Y7WMB4"/>
<dbReference type="PANTHER" id="PTHR35201:SF4">
    <property type="entry name" value="BETA-PINACENE SYNTHASE-RELATED"/>
    <property type="match status" value="1"/>
</dbReference>
<protein>
    <recommendedName>
        <fullName evidence="1">Terpene synthase</fullName>
        <ecNumber evidence="1">4.2.3.-</ecNumber>
    </recommendedName>
</protein>
<dbReference type="PANTHER" id="PTHR35201">
    <property type="entry name" value="TERPENE SYNTHASE"/>
    <property type="match status" value="1"/>
</dbReference>
<dbReference type="Proteomes" id="UP000298210">
    <property type="component" value="Unassembled WGS sequence"/>
</dbReference>
<name>A0A4Y7WMB4_9BACI</name>
<gene>
    <name evidence="2" type="ORF">E2L03_09230</name>
</gene>
<comment type="cofactor">
    <cofactor evidence="1">
        <name>Mg(2+)</name>
        <dbReference type="ChEBI" id="CHEBI:18420"/>
    </cofactor>
</comment>
<accession>A0A4Y7WMB4</accession>
<dbReference type="GO" id="GO:0010333">
    <property type="term" value="F:terpene synthase activity"/>
    <property type="evidence" value="ECO:0007669"/>
    <property type="project" value="InterPro"/>
</dbReference>
<comment type="caution">
    <text evidence="2">The sequence shown here is derived from an EMBL/GenBank/DDBJ whole genome shotgun (WGS) entry which is preliminary data.</text>
</comment>
<evidence type="ECO:0000313" key="2">
    <source>
        <dbReference type="EMBL" id="TES49632.1"/>
    </source>
</evidence>
<dbReference type="Pfam" id="PF19086">
    <property type="entry name" value="Terpene_syn_C_2"/>
    <property type="match status" value="1"/>
</dbReference>
<keyword evidence="1" id="KW-0456">Lyase</keyword>
<dbReference type="InterPro" id="IPR008949">
    <property type="entry name" value="Isoprenoid_synthase_dom_sf"/>
</dbReference>
<dbReference type="RefSeq" id="WP_134259026.1">
    <property type="nucleotide sequence ID" value="NZ_LDIM01000006.1"/>
</dbReference>
<proteinExistence type="inferred from homology"/>
<dbReference type="SUPFAM" id="SSF48576">
    <property type="entry name" value="Terpenoid synthases"/>
    <property type="match status" value="1"/>
</dbReference>
<dbReference type="InterPro" id="IPR034686">
    <property type="entry name" value="Terpene_cyclase-like_2"/>
</dbReference>
<dbReference type="EMBL" id="SNUX01000002">
    <property type="protein sequence ID" value="TES49632.1"/>
    <property type="molecule type" value="Genomic_DNA"/>
</dbReference>
<comment type="similarity">
    <text evidence="1">Belongs to the terpene synthase family.</text>
</comment>
<evidence type="ECO:0000256" key="1">
    <source>
        <dbReference type="RuleBase" id="RU366034"/>
    </source>
</evidence>
<evidence type="ECO:0000313" key="3">
    <source>
        <dbReference type="Proteomes" id="UP000298210"/>
    </source>
</evidence>
<keyword evidence="1" id="KW-0460">Magnesium</keyword>
<organism evidence="2 3">
    <name type="scientific">Shouchella lehensis</name>
    <dbReference type="NCBI Taxonomy" id="300825"/>
    <lineage>
        <taxon>Bacteria</taxon>
        <taxon>Bacillati</taxon>
        <taxon>Bacillota</taxon>
        <taxon>Bacilli</taxon>
        <taxon>Bacillales</taxon>
        <taxon>Bacillaceae</taxon>
        <taxon>Shouchella</taxon>
    </lineage>
</organism>
<dbReference type="SFLD" id="SFLDG01020">
    <property type="entry name" value="Terpene_Cyclase_Like_2"/>
    <property type="match status" value="1"/>
</dbReference>
<dbReference type="GO" id="GO:0046872">
    <property type="term" value="F:metal ion binding"/>
    <property type="evidence" value="ECO:0007669"/>
    <property type="project" value="UniProtKB-KW"/>
</dbReference>
<dbReference type="Gene3D" id="1.10.600.10">
    <property type="entry name" value="Farnesyl Diphosphate Synthase"/>
    <property type="match status" value="1"/>
</dbReference>
<dbReference type="SMR" id="A0A4Y7WMB4"/>
<sequence>MEHSVVIPKINYPFSGDISKHAEEVQLSTHEWAASQKILDPITLEKYDEEKLGFLASRIHANGEKQDIELTSEFLLLFCILDDYSDQVKNENEFNLYLTEILSIFANGYTNENDALLGAWVDWWRRVKGVTNVTWREKFIHDAMRCFDSLKWEVRYRIKNASPDLNEYMIERQHTGSVYLVFDLIEKSNQNYIPNEIKGELFFHLVESANKIVNWTNDLVSLNRELETGDVHNLVVCIQKQENLSLNEAISKVEKLHYQEVDNFMKVKEKLLNVPHPYQHELNEFILGLKQSIAGYYEWSVETNRY</sequence>